<reference evidence="2 3" key="2">
    <citation type="journal article" date="2013" name="IMA Fungus">
        <title>IMA Genome-F 1: Ceratocystis fimbriata: Draft nuclear genome sequence for the plant pathogen, Ceratocystis fimbriata.</title>
        <authorList>
            <person name="Wilken P.M."/>
            <person name="Steenkamp E.T."/>
            <person name="Wingfield M.J."/>
            <person name="de Beer Z.W."/>
            <person name="Wingfield B.D."/>
        </authorList>
    </citation>
    <scope>NUCLEOTIDE SEQUENCE [LARGE SCALE GENOMIC DNA]</scope>
    <source>
        <strain evidence="2 3">CBS 114723</strain>
    </source>
</reference>
<feature type="chain" id="PRO_5012383447" evidence="1">
    <location>
        <begin position="18"/>
        <end position="123"/>
    </location>
</feature>
<name>A0A2C5WYK4_9PEZI</name>
<comment type="caution">
    <text evidence="2">The sequence shown here is derived from an EMBL/GenBank/DDBJ whole genome shotgun (WGS) entry which is preliminary data.</text>
</comment>
<accession>A0A2C5WYK4</accession>
<organism evidence="2 3">
    <name type="scientific">Ceratocystis fimbriata CBS 114723</name>
    <dbReference type="NCBI Taxonomy" id="1035309"/>
    <lineage>
        <taxon>Eukaryota</taxon>
        <taxon>Fungi</taxon>
        <taxon>Dikarya</taxon>
        <taxon>Ascomycota</taxon>
        <taxon>Pezizomycotina</taxon>
        <taxon>Sordariomycetes</taxon>
        <taxon>Hypocreomycetidae</taxon>
        <taxon>Microascales</taxon>
        <taxon>Ceratocystidaceae</taxon>
        <taxon>Ceratocystis</taxon>
    </lineage>
</organism>
<evidence type="ECO:0000313" key="3">
    <source>
        <dbReference type="Proteomes" id="UP000222788"/>
    </source>
</evidence>
<sequence length="123" mass="13474">MLGSSWSLALVLSRIWGHSNNDQPTPANELGTGDAFATPETPALADLVSPNYPHLGDNGYVGSDLPGGVIGIYSQRYRQGDEDVLQLFIDPETQVITIFENKLYLQKLDGKGRHMASYMLAHQ</sequence>
<proteinExistence type="predicted"/>
<protein>
    <submittedName>
        <fullName evidence="2">Uncharacterized protein</fullName>
    </submittedName>
</protein>
<evidence type="ECO:0000313" key="2">
    <source>
        <dbReference type="EMBL" id="PHH50822.1"/>
    </source>
</evidence>
<evidence type="ECO:0000256" key="1">
    <source>
        <dbReference type="SAM" id="SignalP"/>
    </source>
</evidence>
<feature type="signal peptide" evidence="1">
    <location>
        <begin position="1"/>
        <end position="17"/>
    </location>
</feature>
<dbReference type="AlphaFoldDB" id="A0A2C5WYK4"/>
<keyword evidence="3" id="KW-1185">Reference proteome</keyword>
<dbReference type="EMBL" id="APWK03000112">
    <property type="protein sequence ID" value="PHH50822.1"/>
    <property type="molecule type" value="Genomic_DNA"/>
</dbReference>
<dbReference type="Proteomes" id="UP000222788">
    <property type="component" value="Unassembled WGS sequence"/>
</dbReference>
<gene>
    <name evidence="2" type="ORF">CFIMG_007333RA00001</name>
</gene>
<reference evidence="2 3" key="1">
    <citation type="journal article" date="2013" name="Fungal Biol.">
        <title>Analysis of microsatellite markers in the genome of the plant pathogen Ceratocystis fimbriata.</title>
        <authorList>
            <person name="Simpson M.C."/>
            <person name="Wilken P.M."/>
            <person name="Coetzee M.P."/>
            <person name="Wingfield M.J."/>
            <person name="Wingfield B.D."/>
        </authorList>
    </citation>
    <scope>NUCLEOTIDE SEQUENCE [LARGE SCALE GENOMIC DNA]</scope>
    <source>
        <strain evidence="2 3">CBS 114723</strain>
    </source>
</reference>
<keyword evidence="1" id="KW-0732">Signal</keyword>